<dbReference type="InterPro" id="IPR001296">
    <property type="entry name" value="Glyco_trans_1"/>
</dbReference>
<feature type="domain" description="Glycosyltransferase subfamily 4-like N-terminal" evidence="2">
    <location>
        <begin position="15"/>
        <end position="154"/>
    </location>
</feature>
<dbReference type="GO" id="GO:0016757">
    <property type="term" value="F:glycosyltransferase activity"/>
    <property type="evidence" value="ECO:0007669"/>
    <property type="project" value="UniProtKB-KW"/>
</dbReference>
<dbReference type="eggNOG" id="COG0438">
    <property type="taxonomic scope" value="Bacteria"/>
</dbReference>
<evidence type="ECO:0000313" key="4">
    <source>
        <dbReference type="Proteomes" id="UP000008922"/>
    </source>
</evidence>
<organism evidence="3 4">
    <name type="scientific">Anaerolinea thermophila (strain DSM 14523 / JCM 11388 / NBRC 100420 / UNI-1)</name>
    <dbReference type="NCBI Taxonomy" id="926569"/>
    <lineage>
        <taxon>Bacteria</taxon>
        <taxon>Bacillati</taxon>
        <taxon>Chloroflexota</taxon>
        <taxon>Anaerolineae</taxon>
        <taxon>Anaerolineales</taxon>
        <taxon>Anaerolineaceae</taxon>
        <taxon>Anaerolinea</taxon>
    </lineage>
</organism>
<dbReference type="EMBL" id="AP012029">
    <property type="protein sequence ID" value="BAJ63615.1"/>
    <property type="molecule type" value="Genomic_DNA"/>
</dbReference>
<dbReference type="Pfam" id="PF00534">
    <property type="entry name" value="Glycos_transf_1"/>
    <property type="match status" value="1"/>
</dbReference>
<keyword evidence="3" id="KW-0808">Transferase</keyword>
<evidence type="ECO:0000259" key="1">
    <source>
        <dbReference type="Pfam" id="PF00534"/>
    </source>
</evidence>
<dbReference type="PANTHER" id="PTHR45947">
    <property type="entry name" value="SULFOQUINOVOSYL TRANSFERASE SQD2"/>
    <property type="match status" value="1"/>
</dbReference>
<dbReference type="Gene3D" id="3.40.50.2000">
    <property type="entry name" value="Glycogen Phosphorylase B"/>
    <property type="match status" value="2"/>
</dbReference>
<keyword evidence="4" id="KW-1185">Reference proteome</keyword>
<sequence length="388" mass="43599">MRILISLTYYRPHYSGLTIYTERLAKALVSRGHEVTVLTSRFHADLPTEEYRDGVRIVRSSVAFRLSKGVIMPSMPFKGWNLIRQADVINVHVPQMDAAYLAVMARILGKKVVMTYHCDLLLPRGFIHRMANWGSTLANEVSARASHLIVTNTQDYALHSAFLKRHLSKVRPVLPPIEMPVVQNGEIEQFRDKYRIKPEEKIIGISARMATEKGVEYLVQAMPMILERFPHARVLYNGQYENVLGEEEYFKRLMPQIQALGDRWTFLGIIPPVEQAAFFSVCDVTVLPSINSTESYGMVQVESMFCGTPVVASDLPGVRHAVQTSGMGTVVPPRNAKALAEAIIQILETPANYCGNIPEIKTRYASDTIASQYEAIFRELLEQGGSSK</sequence>
<keyword evidence="3" id="KW-0328">Glycosyltransferase</keyword>
<name>E8N5A1_ANATU</name>
<dbReference type="STRING" id="926569.ANT_15890"/>
<dbReference type="InParanoid" id="E8N5A1"/>
<dbReference type="RefSeq" id="WP_013559995.1">
    <property type="nucleotide sequence ID" value="NC_014960.1"/>
</dbReference>
<dbReference type="OrthoDB" id="9811902at2"/>
<dbReference type="CDD" id="cd03801">
    <property type="entry name" value="GT4_PimA-like"/>
    <property type="match status" value="1"/>
</dbReference>
<accession>E8N5A1</accession>
<protein>
    <submittedName>
        <fullName evidence="3">Glycosyltransferase</fullName>
        <ecNumber evidence="3">2.4.-.-</ecNumber>
    </submittedName>
</protein>
<evidence type="ECO:0000313" key="3">
    <source>
        <dbReference type="EMBL" id="BAJ63615.1"/>
    </source>
</evidence>
<proteinExistence type="predicted"/>
<dbReference type="HOGENOM" id="CLU_009583_2_1_0"/>
<dbReference type="Proteomes" id="UP000008922">
    <property type="component" value="Chromosome"/>
</dbReference>
<dbReference type="EC" id="2.4.-.-" evidence="3"/>
<reference evidence="3 4" key="1">
    <citation type="submission" date="2010-12" db="EMBL/GenBank/DDBJ databases">
        <title>Whole genome sequence of Anaerolinea thermophila UNI-1.</title>
        <authorList>
            <person name="Narita-Yamada S."/>
            <person name="Kishi E."/>
            <person name="Watanabe Y."/>
            <person name="Takasaki K."/>
            <person name="Ankai A."/>
            <person name="Oguchi A."/>
            <person name="Fukui S."/>
            <person name="Takahashi M."/>
            <person name="Yashiro I."/>
            <person name="Hosoyama A."/>
            <person name="Sekiguchi Y."/>
            <person name="Hanada S."/>
            <person name="Fujita N."/>
        </authorList>
    </citation>
    <scope>NUCLEOTIDE SEQUENCE [LARGE SCALE GENOMIC DNA]</scope>
    <source>
        <strain evidence="4">DSM 14523 / JCM 11388 / NBRC 100420 / UNI-1</strain>
    </source>
</reference>
<dbReference type="InterPro" id="IPR028098">
    <property type="entry name" value="Glyco_trans_4-like_N"/>
</dbReference>
<dbReference type="Pfam" id="PF13439">
    <property type="entry name" value="Glyco_transf_4"/>
    <property type="match status" value="1"/>
</dbReference>
<dbReference type="KEGG" id="atm:ANT_15890"/>
<evidence type="ECO:0000259" key="2">
    <source>
        <dbReference type="Pfam" id="PF13439"/>
    </source>
</evidence>
<dbReference type="AlphaFoldDB" id="E8N5A1"/>
<dbReference type="PANTHER" id="PTHR45947:SF3">
    <property type="entry name" value="SULFOQUINOVOSYL TRANSFERASE SQD2"/>
    <property type="match status" value="1"/>
</dbReference>
<dbReference type="SUPFAM" id="SSF53756">
    <property type="entry name" value="UDP-Glycosyltransferase/glycogen phosphorylase"/>
    <property type="match status" value="1"/>
</dbReference>
<feature type="domain" description="Glycosyl transferase family 1" evidence="1">
    <location>
        <begin position="187"/>
        <end position="350"/>
    </location>
</feature>
<gene>
    <name evidence="3" type="ordered locus">ANT_15890</name>
</gene>
<dbReference type="InterPro" id="IPR050194">
    <property type="entry name" value="Glycosyltransferase_grp1"/>
</dbReference>